<accession>A0A3N0CAN7</accession>
<keyword evidence="3" id="KW-0808">Transferase</keyword>
<keyword evidence="6" id="KW-0472">Membrane</keyword>
<keyword evidence="4" id="KW-0418">Kinase</keyword>
<feature type="transmembrane region" description="Helical" evidence="6">
    <location>
        <begin position="418"/>
        <end position="436"/>
    </location>
</feature>
<feature type="transmembrane region" description="Helical" evidence="6">
    <location>
        <begin position="59"/>
        <end position="77"/>
    </location>
</feature>
<dbReference type="GO" id="GO:0004673">
    <property type="term" value="F:protein histidine kinase activity"/>
    <property type="evidence" value="ECO:0007669"/>
    <property type="project" value="UniProtKB-EC"/>
</dbReference>
<dbReference type="InterPro" id="IPR003594">
    <property type="entry name" value="HATPase_dom"/>
</dbReference>
<keyword evidence="6" id="KW-1133">Transmembrane helix</keyword>
<evidence type="ECO:0000256" key="1">
    <source>
        <dbReference type="ARBA" id="ARBA00000085"/>
    </source>
</evidence>
<dbReference type="InterPro" id="IPR036890">
    <property type="entry name" value="HATPase_C_sf"/>
</dbReference>
<dbReference type="Proteomes" id="UP000267128">
    <property type="component" value="Unassembled WGS sequence"/>
</dbReference>
<dbReference type="EC" id="2.7.13.3" evidence="2"/>
<feature type="transmembrane region" description="Helical" evidence="6">
    <location>
        <begin position="442"/>
        <end position="461"/>
    </location>
</feature>
<dbReference type="SUPFAM" id="SSF55874">
    <property type="entry name" value="ATPase domain of HSP90 chaperone/DNA topoisomerase II/histidine kinase"/>
    <property type="match status" value="1"/>
</dbReference>
<dbReference type="AlphaFoldDB" id="A0A3N0CAN7"/>
<dbReference type="EMBL" id="RJSE01000009">
    <property type="protein sequence ID" value="RNL60369.1"/>
    <property type="molecule type" value="Genomic_DNA"/>
</dbReference>
<evidence type="ECO:0000256" key="5">
    <source>
        <dbReference type="ARBA" id="ARBA00023012"/>
    </source>
</evidence>
<feature type="domain" description="Histidine kinase/HSP90-like ATPase" evidence="7">
    <location>
        <begin position="310"/>
        <end position="387"/>
    </location>
</feature>
<proteinExistence type="predicted"/>
<feature type="transmembrane region" description="Helical" evidence="6">
    <location>
        <begin position="34"/>
        <end position="53"/>
    </location>
</feature>
<evidence type="ECO:0000313" key="9">
    <source>
        <dbReference type="Proteomes" id="UP000267128"/>
    </source>
</evidence>
<feature type="transmembrane region" description="Helical" evidence="6">
    <location>
        <begin position="107"/>
        <end position="127"/>
    </location>
</feature>
<keyword evidence="5" id="KW-0902">Two-component regulatory system</keyword>
<dbReference type="PANTHER" id="PTHR24421">
    <property type="entry name" value="NITRATE/NITRITE SENSOR PROTEIN NARX-RELATED"/>
    <property type="match status" value="1"/>
</dbReference>
<gene>
    <name evidence="8" type="ORF">EFK50_18665</name>
</gene>
<feature type="transmembrane region" description="Helical" evidence="6">
    <location>
        <begin position="160"/>
        <end position="184"/>
    </location>
</feature>
<evidence type="ECO:0000256" key="3">
    <source>
        <dbReference type="ARBA" id="ARBA00022679"/>
    </source>
</evidence>
<dbReference type="PANTHER" id="PTHR24421:SF10">
    <property type="entry name" value="NITRATE_NITRITE SENSOR PROTEIN NARQ"/>
    <property type="match status" value="1"/>
</dbReference>
<keyword evidence="9" id="KW-1185">Reference proteome</keyword>
<evidence type="ECO:0000259" key="7">
    <source>
        <dbReference type="Pfam" id="PF02518"/>
    </source>
</evidence>
<feature type="transmembrane region" description="Helical" evidence="6">
    <location>
        <begin position="134"/>
        <end position="154"/>
    </location>
</feature>
<evidence type="ECO:0000313" key="8">
    <source>
        <dbReference type="EMBL" id="RNL60369.1"/>
    </source>
</evidence>
<dbReference type="RefSeq" id="WP_123229122.1">
    <property type="nucleotide sequence ID" value="NZ_RJSE01000009.1"/>
</dbReference>
<dbReference type="GO" id="GO:0000160">
    <property type="term" value="P:phosphorelay signal transduction system"/>
    <property type="evidence" value="ECO:0007669"/>
    <property type="project" value="UniProtKB-KW"/>
</dbReference>
<feature type="transmembrane region" description="Helical" evidence="6">
    <location>
        <begin position="548"/>
        <end position="569"/>
    </location>
</feature>
<keyword evidence="6" id="KW-0812">Transmembrane</keyword>
<sequence>MVDRLLKLLRTIRATGLGDGGVASRSVAESLRRAMLYGLVGWNVLLAAVVAVGDPRISPLLMVALHLLLIVVAVGCLRGYGGIEVCLALGYGLWLVDYLAARSMDDAITLAACWLGNLLYMGSAIALTHRGRTWFPIVGSVTVVAVLVTVSPVWRLEEASAFVVTALTIVVVVRVAMTSLWGLAEQADLNIEQLEEERQEQEVLRRTGDESAEDARLLHDTVVNTLGAVANGVSTVDRADVVRARCRGDLRVVEGLLEGRRGQASRRLTEIGDGIAGVELVRTGLTGSDLDELQDVLAPEVVDALVGSADEAIRNAGKHARAETVRLDLARVGSEVIVTVVDDGVGFEADASAGHGIERSIRGRVAAVGGKVDIASRPGEGTRVTISSSVSGGGPTRTSAADLATDVDGISGRLIRRACWLLSVGAVVVGFVIEAANRPGQLTWTYAMLALVASCLGIAGLASRRTGRLPAPVVALLVAAFPVGFVAAVAGIDFGRTEVITFQAIGISSLILILLALGHLRAALTAGALLVGTTAVLSAVMWADSASYGAVVVVGAAPSLGLAVGWWYFEKLVVRVVAESENARVLAAQASVEVASRREIEAARRRWGTASLERSADLLRGLGTGGLDLDDPGVRAACGAEEGYLRQLLLLSPSSYRMSGWFAHALAAARSRGVRLTIRSGDQDAPDDAAAGAIGGLVLRSVASAAEGADVTVGWFPTTAGTRLIIVGPPTGDDAGESELPPSWRVSRTVLADQEVAEVIVA</sequence>
<comment type="catalytic activity">
    <reaction evidence="1">
        <text>ATP + protein L-histidine = ADP + protein N-phospho-L-histidine.</text>
        <dbReference type="EC" id="2.7.13.3"/>
    </reaction>
</comment>
<evidence type="ECO:0000256" key="6">
    <source>
        <dbReference type="SAM" id="Phobius"/>
    </source>
</evidence>
<feature type="transmembrane region" description="Helical" evidence="6">
    <location>
        <begin position="524"/>
        <end position="542"/>
    </location>
</feature>
<evidence type="ECO:0000256" key="4">
    <source>
        <dbReference type="ARBA" id="ARBA00022777"/>
    </source>
</evidence>
<name>A0A3N0CAN7_9ACTN</name>
<feature type="transmembrane region" description="Helical" evidence="6">
    <location>
        <begin position="500"/>
        <end position="517"/>
    </location>
</feature>
<dbReference type="Pfam" id="PF02518">
    <property type="entry name" value="HATPase_c"/>
    <property type="match status" value="1"/>
</dbReference>
<protein>
    <recommendedName>
        <fullName evidence="2">histidine kinase</fullName>
        <ecNumber evidence="2">2.7.13.3</ecNumber>
    </recommendedName>
</protein>
<evidence type="ECO:0000256" key="2">
    <source>
        <dbReference type="ARBA" id="ARBA00012438"/>
    </source>
</evidence>
<dbReference type="CDD" id="cd16917">
    <property type="entry name" value="HATPase_UhpB-NarQ-NarX-like"/>
    <property type="match status" value="1"/>
</dbReference>
<dbReference type="InterPro" id="IPR050482">
    <property type="entry name" value="Sensor_HK_TwoCompSys"/>
</dbReference>
<feature type="transmembrane region" description="Helical" evidence="6">
    <location>
        <begin position="473"/>
        <end position="494"/>
    </location>
</feature>
<dbReference type="Gene3D" id="3.30.565.10">
    <property type="entry name" value="Histidine kinase-like ATPase, C-terminal domain"/>
    <property type="match status" value="1"/>
</dbReference>
<reference evidence="8 9" key="1">
    <citation type="submission" date="2018-11" db="EMBL/GenBank/DDBJ databases">
        <authorList>
            <person name="Li F."/>
        </authorList>
    </citation>
    <scope>NUCLEOTIDE SEQUENCE [LARGE SCALE GENOMIC DNA]</scope>
    <source>
        <strain evidence="8 9">Gsoil 097</strain>
    </source>
</reference>
<comment type="caution">
    <text evidence="8">The sequence shown here is derived from an EMBL/GenBank/DDBJ whole genome shotgun (WGS) entry which is preliminary data.</text>
</comment>
<organism evidence="8 9">
    <name type="scientific">Nocardioides marmoriginsengisoli</name>
    <dbReference type="NCBI Taxonomy" id="661483"/>
    <lineage>
        <taxon>Bacteria</taxon>
        <taxon>Bacillati</taxon>
        <taxon>Actinomycetota</taxon>
        <taxon>Actinomycetes</taxon>
        <taxon>Propionibacteriales</taxon>
        <taxon>Nocardioidaceae</taxon>
        <taxon>Nocardioides</taxon>
    </lineage>
</organism>
<dbReference type="OrthoDB" id="5035586at2"/>